<keyword evidence="3 5" id="KW-0964">Secreted</keyword>
<protein>
    <recommendedName>
        <fullName evidence="5">RxLR effector protein</fullName>
    </recommendedName>
</protein>
<feature type="signal peptide" evidence="5">
    <location>
        <begin position="1"/>
        <end position="18"/>
    </location>
</feature>
<dbReference type="Proteomes" id="UP001165121">
    <property type="component" value="Unassembled WGS sequence"/>
</dbReference>
<keyword evidence="7" id="KW-1185">Reference proteome</keyword>
<evidence type="ECO:0000313" key="7">
    <source>
        <dbReference type="Proteomes" id="UP001165121"/>
    </source>
</evidence>
<feature type="chain" id="PRO_5041012803" description="RxLR effector protein" evidence="5">
    <location>
        <begin position="19"/>
        <end position="291"/>
    </location>
</feature>
<evidence type="ECO:0000256" key="5">
    <source>
        <dbReference type="RuleBase" id="RU367124"/>
    </source>
</evidence>
<accession>A0A9W6XU78</accession>
<comment type="domain">
    <text evidence="5">The RxLR-dEER motif acts to carry the protein into the host cell cytoplasm through binding to cell surface phosphatidylinositol-3-phosphate.</text>
</comment>
<evidence type="ECO:0000256" key="1">
    <source>
        <dbReference type="ARBA" id="ARBA00004613"/>
    </source>
</evidence>
<evidence type="ECO:0000256" key="3">
    <source>
        <dbReference type="ARBA" id="ARBA00022525"/>
    </source>
</evidence>
<gene>
    <name evidence="6" type="ORF">Pfra01_001760500</name>
</gene>
<evidence type="ECO:0000256" key="2">
    <source>
        <dbReference type="ARBA" id="ARBA00010400"/>
    </source>
</evidence>
<keyword evidence="4 5" id="KW-0732">Signal</keyword>
<comment type="subcellular location">
    <subcellularLocation>
        <location evidence="1 5">Secreted</location>
    </subcellularLocation>
</comment>
<dbReference type="AlphaFoldDB" id="A0A9W6XU78"/>
<dbReference type="GO" id="GO:0005576">
    <property type="term" value="C:extracellular region"/>
    <property type="evidence" value="ECO:0007669"/>
    <property type="project" value="UniProtKB-SubCell"/>
</dbReference>
<proteinExistence type="inferred from homology"/>
<dbReference type="OrthoDB" id="94805at2759"/>
<sequence length="291" mass="32713">MRLSSVLSALTVASLLVASNVLSAGAGHGRMVSEITPLDLSVPDVSPNAGVEKRSLRGLEAGGGEDEERLAGANLFNVEKLTNAMDNSKYASKLLLKWKRRGYTKKESIKAALDRTSLSKDPKLNTMYHTYLKWLDDFFPEGEKATNSILFSEKAIEYALADKNWAKETFKAWKAYGYGKEEALAQLNTLKLNTNDVNYLSKFYGTWLSVHHPSTETMNFANAGNLFTVDDIFWLQLKPEYRDNLFRAWATKYSLERVREKLAKLGVSDKSGVYKEYVTYLKTFFPKAGLS</sequence>
<evidence type="ECO:0000256" key="4">
    <source>
        <dbReference type="ARBA" id="ARBA00022729"/>
    </source>
</evidence>
<evidence type="ECO:0000313" key="6">
    <source>
        <dbReference type="EMBL" id="GMF47067.1"/>
    </source>
</evidence>
<comment type="caution">
    <text evidence="6">The sequence shown here is derived from an EMBL/GenBank/DDBJ whole genome shotgun (WGS) entry which is preliminary data.</text>
</comment>
<name>A0A9W6XU78_9STRA</name>
<organism evidence="6 7">
    <name type="scientific">Phytophthora fragariaefolia</name>
    <dbReference type="NCBI Taxonomy" id="1490495"/>
    <lineage>
        <taxon>Eukaryota</taxon>
        <taxon>Sar</taxon>
        <taxon>Stramenopiles</taxon>
        <taxon>Oomycota</taxon>
        <taxon>Peronosporomycetes</taxon>
        <taxon>Peronosporales</taxon>
        <taxon>Peronosporaceae</taxon>
        <taxon>Phytophthora</taxon>
    </lineage>
</organism>
<dbReference type="InterPro" id="IPR031825">
    <property type="entry name" value="RXLR"/>
</dbReference>
<reference evidence="6" key="1">
    <citation type="submission" date="2023-04" db="EMBL/GenBank/DDBJ databases">
        <title>Phytophthora fragariaefolia NBRC 109709.</title>
        <authorList>
            <person name="Ichikawa N."/>
            <person name="Sato H."/>
            <person name="Tonouchi N."/>
        </authorList>
    </citation>
    <scope>NUCLEOTIDE SEQUENCE</scope>
    <source>
        <strain evidence="6">NBRC 109709</strain>
    </source>
</reference>
<comment type="function">
    <text evidence="5">Effector that suppresses plant defense responses during pathogen infection.</text>
</comment>
<dbReference type="Pfam" id="PF16810">
    <property type="entry name" value="RXLR"/>
    <property type="match status" value="1"/>
</dbReference>
<comment type="similarity">
    <text evidence="2 5">Belongs to the RxLR effector family.</text>
</comment>
<dbReference type="EMBL" id="BSXT01002074">
    <property type="protein sequence ID" value="GMF47067.1"/>
    <property type="molecule type" value="Genomic_DNA"/>
</dbReference>